<evidence type="ECO:0000313" key="3">
    <source>
        <dbReference type="Proteomes" id="UP000613580"/>
    </source>
</evidence>
<evidence type="ECO:0000313" key="2">
    <source>
        <dbReference type="EMBL" id="KAF7323114.1"/>
    </source>
</evidence>
<feature type="region of interest" description="Disordered" evidence="1">
    <location>
        <begin position="73"/>
        <end position="93"/>
    </location>
</feature>
<feature type="compositionally biased region" description="Basic and acidic residues" evidence="1">
    <location>
        <begin position="81"/>
        <end position="93"/>
    </location>
</feature>
<gene>
    <name evidence="2" type="ORF">HMN09_00091600</name>
</gene>
<name>A0A8H6WLK8_MYCCL</name>
<accession>A0A8H6WLK8</accession>
<dbReference type="AlphaFoldDB" id="A0A8H6WLK8"/>
<organism evidence="2 3">
    <name type="scientific">Mycena chlorophos</name>
    <name type="common">Agaric fungus</name>
    <name type="synonym">Agaricus chlorophos</name>
    <dbReference type="NCBI Taxonomy" id="658473"/>
    <lineage>
        <taxon>Eukaryota</taxon>
        <taxon>Fungi</taxon>
        <taxon>Dikarya</taxon>
        <taxon>Basidiomycota</taxon>
        <taxon>Agaricomycotina</taxon>
        <taxon>Agaricomycetes</taxon>
        <taxon>Agaricomycetidae</taxon>
        <taxon>Agaricales</taxon>
        <taxon>Marasmiineae</taxon>
        <taxon>Mycenaceae</taxon>
        <taxon>Mycena</taxon>
    </lineage>
</organism>
<sequence>MSSNFKPQILGVVNDVTPTGDQTAHVCPKCKKASVYSSKSTTQVVVLFVAIGTTASESSWLCTTEGCGWKAPLAQDPSTWEPKKEKTDKLVDI</sequence>
<protein>
    <submittedName>
        <fullName evidence="2">Cytochrome c heme-binding site</fullName>
    </submittedName>
</protein>
<reference evidence="2" key="1">
    <citation type="submission" date="2020-05" db="EMBL/GenBank/DDBJ databases">
        <title>Mycena genomes resolve the evolution of fungal bioluminescence.</title>
        <authorList>
            <person name="Tsai I.J."/>
        </authorList>
    </citation>
    <scope>NUCLEOTIDE SEQUENCE</scope>
    <source>
        <strain evidence="2">110903Hualien_Pintung</strain>
    </source>
</reference>
<evidence type="ECO:0000256" key="1">
    <source>
        <dbReference type="SAM" id="MobiDB-lite"/>
    </source>
</evidence>
<comment type="caution">
    <text evidence="2">The sequence shown here is derived from an EMBL/GenBank/DDBJ whole genome shotgun (WGS) entry which is preliminary data.</text>
</comment>
<dbReference type="Proteomes" id="UP000613580">
    <property type="component" value="Unassembled WGS sequence"/>
</dbReference>
<dbReference type="EMBL" id="JACAZE010000001">
    <property type="protein sequence ID" value="KAF7323114.1"/>
    <property type="molecule type" value="Genomic_DNA"/>
</dbReference>
<dbReference type="OrthoDB" id="5545479at2759"/>
<keyword evidence="3" id="KW-1185">Reference proteome</keyword>
<proteinExistence type="predicted"/>